<evidence type="ECO:0000256" key="1">
    <source>
        <dbReference type="ARBA" id="ARBA00022581"/>
    </source>
</evidence>
<feature type="compositionally biased region" description="Pro residues" evidence="2">
    <location>
        <begin position="185"/>
        <end position="209"/>
    </location>
</feature>
<feature type="region of interest" description="Disordered" evidence="2">
    <location>
        <begin position="180"/>
        <end position="209"/>
    </location>
</feature>
<feature type="chain" id="PRO_5032724594" description="Pherophorin domain-containing protein" evidence="3">
    <location>
        <begin position="21"/>
        <end position="939"/>
    </location>
</feature>
<sequence>MGRASLLAAVALALVAGAAAQSVTAAGQMEPFPYGSCSRPLRRSVYSVEPEVETYGSTICWTLKYDTAQCTEPNTCCTTDVNKLMFDVRPECAVGFAGTATLDGEDVTAPQIRRPDNTDGSVATLFVTGLGPDLKFAAVNNKQLCVTITKGPCRTLESLSPTPTWQVALWDSSHRCCPVTRAGSSPPPSPPPPPPPPRPPPPSPPPPSPPPPCDVCFSWTNVGPDGVTGIPFFLPQANCARAQDLIPAFFEMYIEDGTIIDGFDSVECDGNKATICGTIVSRQRGREMGRDLEDLGPEILVNPIFGIDGSTCPAALRGQSVFVQTDNPSCVDVSVRGPDCVLLSPPPPPPPPPPRPPPPSPPPPPPPRSPPPSPPPPPPPSPPPPCDVCFTWSASIPFFDDADNCDNAKFYITSIFAGYRDDGTITDGFTSVECDGNTATICGTLVSRQRGQQMGREIQALGPEFVLYPVFAIDNGECPAELRGEEVRVETDNRSCASVTMREDCAANSPPPPPPPRPPPPSPPPPSPPPPPPPSPPPPPPPSPPPPSPPPPKPPPPPPPSPPPPSPPPPSPPPPPPPSPPPPPPPSPPPPSPPPPSPPPPSPPASSATVPPAAPTPSAAVPSPALPPSPSPAAPAPLASAPPSPPPTCDVCMTWEAIPNAGVPDINFFEDPDRCAAATEYIADVLFAPYIEQGLIVSGFEASDVTCDGSVLRICGRLFSVESGDVIEEGFNELGVEGIVYPVFGFTDGACPTALAGHAVAASTDNQDCMDVLFRPPACAEPEGPFPFCVCNKGRYTTPFSVAPQLEVTEGRTTNVYCFQIQVTDPVDPSSNCGRAGTMKKAEFWFDYSRRHRISAITIRWKDGTIKTKEQSWTIKDNTLKVSDLNWDRTFVRTNEPKICIQLRKDTPIEDFTMDPDKYIWVSLFDPRQNCCPTYYLSA</sequence>
<keyword evidence="3" id="KW-0732">Signal</keyword>
<protein>
    <recommendedName>
        <fullName evidence="4">Pherophorin domain-containing protein</fullName>
    </recommendedName>
</protein>
<name>A0A835YEL8_9CHLO</name>
<evidence type="ECO:0000313" key="6">
    <source>
        <dbReference type="Proteomes" id="UP000612055"/>
    </source>
</evidence>
<feature type="signal peptide" evidence="3">
    <location>
        <begin position="1"/>
        <end position="20"/>
    </location>
</feature>
<proteinExistence type="predicted"/>
<keyword evidence="1" id="KW-0945">Host-virus interaction</keyword>
<dbReference type="AlphaFoldDB" id="A0A835YEL8"/>
<dbReference type="Pfam" id="PF12499">
    <property type="entry name" value="DUF3707"/>
    <property type="match status" value="2"/>
</dbReference>
<feature type="region of interest" description="Disordered" evidence="2">
    <location>
        <begin position="502"/>
        <end position="647"/>
    </location>
</feature>
<reference evidence="5" key="1">
    <citation type="journal article" date="2020" name="bioRxiv">
        <title>Comparative genomics of Chlamydomonas.</title>
        <authorList>
            <person name="Craig R.J."/>
            <person name="Hasan A.R."/>
            <person name="Ness R.W."/>
            <person name="Keightley P.D."/>
        </authorList>
    </citation>
    <scope>NUCLEOTIDE SEQUENCE</scope>
    <source>
        <strain evidence="5">CCAP 11/70</strain>
    </source>
</reference>
<evidence type="ECO:0000313" key="5">
    <source>
        <dbReference type="EMBL" id="KAG2500257.1"/>
    </source>
</evidence>
<feature type="compositionally biased region" description="Pro residues" evidence="2">
    <location>
        <begin position="344"/>
        <end position="381"/>
    </location>
</feature>
<dbReference type="PRINTS" id="PR01217">
    <property type="entry name" value="PRICHEXTENSN"/>
</dbReference>
<dbReference type="InterPro" id="IPR024616">
    <property type="entry name" value="Pherophorin"/>
</dbReference>
<keyword evidence="6" id="KW-1185">Reference proteome</keyword>
<dbReference type="Proteomes" id="UP000612055">
    <property type="component" value="Unassembled WGS sequence"/>
</dbReference>
<feature type="region of interest" description="Disordered" evidence="2">
    <location>
        <begin position="341"/>
        <end position="381"/>
    </location>
</feature>
<dbReference type="PANTHER" id="PTHR13037:SF24">
    <property type="entry name" value="POLYCOMB PROTEIN PCL-RELATED"/>
    <property type="match status" value="1"/>
</dbReference>
<accession>A0A835YEL8</accession>
<feature type="domain" description="Pherophorin" evidence="4">
    <location>
        <begin position="786"/>
        <end position="933"/>
    </location>
</feature>
<comment type="caution">
    <text evidence="5">The sequence shown here is derived from an EMBL/GenBank/DDBJ whole genome shotgun (WGS) entry which is preliminary data.</text>
</comment>
<dbReference type="EMBL" id="JAEHOE010000004">
    <property type="protein sequence ID" value="KAG2500257.1"/>
    <property type="molecule type" value="Genomic_DNA"/>
</dbReference>
<evidence type="ECO:0000256" key="3">
    <source>
        <dbReference type="SAM" id="SignalP"/>
    </source>
</evidence>
<feature type="compositionally biased region" description="Low complexity" evidence="2">
    <location>
        <begin position="605"/>
        <end position="623"/>
    </location>
</feature>
<dbReference type="PANTHER" id="PTHR13037">
    <property type="entry name" value="FORMIN"/>
    <property type="match status" value="1"/>
</dbReference>
<feature type="compositionally biased region" description="Pro residues" evidence="2">
    <location>
        <begin position="624"/>
        <end position="647"/>
    </location>
</feature>
<feature type="compositionally biased region" description="Pro residues" evidence="2">
    <location>
        <begin position="509"/>
        <end position="604"/>
    </location>
</feature>
<feature type="domain" description="Pherophorin" evidence="4">
    <location>
        <begin position="32"/>
        <end position="178"/>
    </location>
</feature>
<gene>
    <name evidence="5" type="ORF">HYH03_001835</name>
</gene>
<evidence type="ECO:0000259" key="4">
    <source>
        <dbReference type="Pfam" id="PF12499"/>
    </source>
</evidence>
<organism evidence="5 6">
    <name type="scientific">Edaphochlamys debaryana</name>
    <dbReference type="NCBI Taxonomy" id="47281"/>
    <lineage>
        <taxon>Eukaryota</taxon>
        <taxon>Viridiplantae</taxon>
        <taxon>Chlorophyta</taxon>
        <taxon>core chlorophytes</taxon>
        <taxon>Chlorophyceae</taxon>
        <taxon>CS clade</taxon>
        <taxon>Chlamydomonadales</taxon>
        <taxon>Chlamydomonadales incertae sedis</taxon>
        <taxon>Edaphochlamys</taxon>
    </lineage>
</organism>
<evidence type="ECO:0000256" key="2">
    <source>
        <dbReference type="SAM" id="MobiDB-lite"/>
    </source>
</evidence>